<proteinExistence type="predicted"/>
<gene>
    <name evidence="3" type="ORF">MOQ_006260</name>
</gene>
<dbReference type="OrthoDB" id="244644at2759"/>
<dbReference type="Proteomes" id="UP000007350">
    <property type="component" value="Unassembled WGS sequence"/>
</dbReference>
<keyword evidence="2" id="KW-0472">Membrane</keyword>
<feature type="region of interest" description="Disordered" evidence="1">
    <location>
        <begin position="116"/>
        <end position="209"/>
    </location>
</feature>
<feature type="transmembrane region" description="Helical" evidence="2">
    <location>
        <begin position="79"/>
        <end position="105"/>
    </location>
</feature>
<dbReference type="AlphaFoldDB" id="K2M4T1"/>
<accession>K2M4T1</accession>
<evidence type="ECO:0000256" key="1">
    <source>
        <dbReference type="SAM" id="MobiDB-lite"/>
    </source>
</evidence>
<dbReference type="EMBL" id="AHKC01012535">
    <property type="protein sequence ID" value="EKF29938.1"/>
    <property type="molecule type" value="Genomic_DNA"/>
</dbReference>
<keyword evidence="2" id="KW-1133">Transmembrane helix</keyword>
<feature type="compositionally biased region" description="Basic and acidic residues" evidence="1">
    <location>
        <begin position="117"/>
        <end position="139"/>
    </location>
</feature>
<keyword evidence="4" id="KW-1185">Reference proteome</keyword>
<evidence type="ECO:0000256" key="2">
    <source>
        <dbReference type="SAM" id="Phobius"/>
    </source>
</evidence>
<dbReference type="Gene3D" id="1.20.1070.10">
    <property type="entry name" value="Rhodopsin 7-helix transmembrane proteins"/>
    <property type="match status" value="1"/>
</dbReference>
<protein>
    <submittedName>
        <fullName evidence="3">Mucin-associated surface protein (MASP), putative</fullName>
    </submittedName>
</protein>
<evidence type="ECO:0000313" key="3">
    <source>
        <dbReference type="EMBL" id="EKF29938.1"/>
    </source>
</evidence>
<name>K2M4T1_TRYCR</name>
<organism evidence="3 4">
    <name type="scientific">Trypanosoma cruzi marinkellei</name>
    <dbReference type="NCBI Taxonomy" id="85056"/>
    <lineage>
        <taxon>Eukaryota</taxon>
        <taxon>Discoba</taxon>
        <taxon>Euglenozoa</taxon>
        <taxon>Kinetoplastea</taxon>
        <taxon>Metakinetoplastina</taxon>
        <taxon>Trypanosomatida</taxon>
        <taxon>Trypanosomatidae</taxon>
        <taxon>Trypanosoma</taxon>
        <taxon>Schizotrypanum</taxon>
    </lineage>
</organism>
<feature type="transmembrane region" description="Helical" evidence="2">
    <location>
        <begin position="20"/>
        <end position="44"/>
    </location>
</feature>
<reference evidence="3 4" key="1">
    <citation type="journal article" date="2012" name="BMC Genomics">
        <title>Comparative genomic analysis of human infective Trypanosoma cruzi lineages with the bat-restricted subspecies T. cruzi marinkellei.</title>
        <authorList>
            <person name="Franzen O."/>
            <person name="Talavera-Lopez C."/>
            <person name="Ochaya S."/>
            <person name="Butler C.E."/>
            <person name="Messenger L.A."/>
            <person name="Lewis M.D."/>
            <person name="Llewellyn M.S."/>
            <person name="Marinkelle C.J."/>
            <person name="Tyler K.M."/>
            <person name="Miles M.A."/>
            <person name="Andersson B."/>
        </authorList>
    </citation>
    <scope>NUCLEOTIDE SEQUENCE [LARGE SCALE GENOMIC DNA]</scope>
    <source>
        <strain evidence="3 4">B7</strain>
    </source>
</reference>
<evidence type="ECO:0000313" key="4">
    <source>
        <dbReference type="Proteomes" id="UP000007350"/>
    </source>
</evidence>
<keyword evidence="2" id="KW-0812">Transmembrane</keyword>
<sequence length="460" mass="52200">MKGFWGGSLEEMELCTSRELPLPLSFFLSICVCVFSFSFLFSILGPETGVRNVRQNYEAQWMTRLFLCNKARWREESALFLFFPVLSFVIMFFIIIIIIIIIFWFSPPTAAEIIGSRSEKQKKQKNEPETAKGEAKENTKMWVSYSRDRCPSTSLPRSLSAVPKALHRQSTVQSSKPRRRGSRTMSVDISRRKSRALNAEEPLTESRRPTTARTVEYYLSHRQSRQPSREATSMDNQHRNSVQIVRSVLPYEIRALDSIELGLSNPGSLTLMKMLLPLEHANYPFNVHERRKPFLPGDAVAVKMGQLSMRVSFARVEDMALIGSRTFKIKNAPILVNSELIGEVKYSCIQHIDLVVPPGDAHHLTVRLSGVTGFAVHLCFSERPLCSVFVKLLLSHCNGHVTLSDEVGMFSSTSRSVVFELPQRSPSFCPVNWRGKSLNLNGNFKFPENVDQDADDTESR</sequence>
<comment type="caution">
    <text evidence="3">The sequence shown here is derived from an EMBL/GenBank/DDBJ whole genome shotgun (WGS) entry which is preliminary data.</text>
</comment>